<dbReference type="InterPro" id="IPR001709">
    <property type="entry name" value="Flavoprot_Pyr_Nucl_cyt_Rdtase"/>
</dbReference>
<keyword evidence="1" id="KW-0813">Transport</keyword>
<dbReference type="PANTHER" id="PTHR43644">
    <property type="entry name" value="NA(+)-TRANSLOCATING NADH-QUINONE REDUCTASE SUBUNIT"/>
    <property type="match status" value="1"/>
</dbReference>
<name>A0A9E5JUF3_9GAMM</name>
<protein>
    <submittedName>
        <fullName evidence="7">2Fe-2S iron-sulfur cluster binding domain-containing protein</fullName>
    </submittedName>
</protein>
<dbReference type="InterPro" id="IPR012675">
    <property type="entry name" value="Beta-grasp_dom_sf"/>
</dbReference>
<keyword evidence="8" id="KW-1185">Reference proteome</keyword>
<dbReference type="AlphaFoldDB" id="A0A9E5JUF3"/>
<evidence type="ECO:0000259" key="6">
    <source>
        <dbReference type="PROSITE" id="PS51384"/>
    </source>
</evidence>
<evidence type="ECO:0000256" key="4">
    <source>
        <dbReference type="ARBA" id="ARBA00023004"/>
    </source>
</evidence>
<dbReference type="Gene3D" id="2.40.30.10">
    <property type="entry name" value="Translation factors"/>
    <property type="match status" value="1"/>
</dbReference>
<dbReference type="Gene3D" id="3.40.50.80">
    <property type="entry name" value="Nucleotide-binding domain of ferredoxin-NADP reductase (FNR) module"/>
    <property type="match status" value="1"/>
</dbReference>
<dbReference type="PANTHER" id="PTHR43644:SF1">
    <property type="entry name" value="NAD(P)H-FLAVIN REDUCTASE"/>
    <property type="match status" value="1"/>
</dbReference>
<keyword evidence="4" id="KW-0408">Iron</keyword>
<evidence type="ECO:0000256" key="2">
    <source>
        <dbReference type="ARBA" id="ARBA00022630"/>
    </source>
</evidence>
<gene>
    <name evidence="7" type="ORF">G8770_04225</name>
</gene>
<accession>A0A9E5JUF3</accession>
<dbReference type="Pfam" id="PF00175">
    <property type="entry name" value="NAD_binding_1"/>
    <property type="match status" value="1"/>
</dbReference>
<dbReference type="PROSITE" id="PS51384">
    <property type="entry name" value="FAD_FR"/>
    <property type="match status" value="1"/>
</dbReference>
<dbReference type="InterPro" id="IPR001041">
    <property type="entry name" value="2Fe-2S_ferredoxin-type"/>
</dbReference>
<dbReference type="SUPFAM" id="SSF52343">
    <property type="entry name" value="Ferredoxin reductase-like, C-terminal NADP-linked domain"/>
    <property type="match status" value="1"/>
</dbReference>
<dbReference type="GO" id="GO:0051537">
    <property type="term" value="F:2 iron, 2 sulfur cluster binding"/>
    <property type="evidence" value="ECO:0007669"/>
    <property type="project" value="InterPro"/>
</dbReference>
<dbReference type="PROSITE" id="PS00197">
    <property type="entry name" value="2FE2S_FER_1"/>
    <property type="match status" value="1"/>
</dbReference>
<keyword evidence="2" id="KW-0285">Flavoprotein</keyword>
<evidence type="ECO:0000259" key="5">
    <source>
        <dbReference type="PROSITE" id="PS51085"/>
    </source>
</evidence>
<dbReference type="Pfam" id="PF00111">
    <property type="entry name" value="Fer2"/>
    <property type="match status" value="1"/>
</dbReference>
<dbReference type="InterPro" id="IPR001433">
    <property type="entry name" value="OxRdtase_FAD/NAD-bd"/>
</dbReference>
<sequence>MSYKVTLAPFDVEFSCEENDTILEAAFKAGVALRHGCKHGGCGACKVKVLDGCVEHNDHATAISEAEIDEDIALLCCSLPEEDVVIELNDDYTLEELTPEFPVAEHPLTLAELTWVTHDIAHLVLTLPEGECFGFRAGQYLEISLRGDENFRSFSMANISTDGGVELLIKLMPNGHFSRYLKDQACAGDALTIRGPFGQFGISDTEAPMVMIAGGSGMAPIMSMLRQLKDEKSTRPIQFFYGARSQEDLFWVDQIKSFSLDLPNFEFIPALSEEPSDSGWQGEKGLITDVVARRTVESLRGSEGYLCGPQGMIDAAVDVLKSKGMFSARIRFDKFLISAD</sequence>
<keyword evidence="3" id="KW-0274">FAD</keyword>
<dbReference type="Pfam" id="PF00970">
    <property type="entry name" value="FAD_binding_6"/>
    <property type="match status" value="1"/>
</dbReference>
<dbReference type="SUPFAM" id="SSF54292">
    <property type="entry name" value="2Fe-2S ferredoxin-like"/>
    <property type="match status" value="1"/>
</dbReference>
<proteinExistence type="predicted"/>
<comment type="caution">
    <text evidence="7">The sequence shown here is derived from an EMBL/GenBank/DDBJ whole genome shotgun (WGS) entry which is preliminary data.</text>
</comment>
<dbReference type="Gene3D" id="3.10.20.30">
    <property type="match status" value="1"/>
</dbReference>
<dbReference type="SUPFAM" id="SSF63380">
    <property type="entry name" value="Riboflavin synthase domain-like"/>
    <property type="match status" value="1"/>
</dbReference>
<dbReference type="InterPro" id="IPR017938">
    <property type="entry name" value="Riboflavin_synthase-like_b-brl"/>
</dbReference>
<evidence type="ECO:0000256" key="1">
    <source>
        <dbReference type="ARBA" id="ARBA00022448"/>
    </source>
</evidence>
<organism evidence="7 8">
    <name type="scientific">Pseudomaricurvus hydrocarbonicus</name>
    <dbReference type="NCBI Taxonomy" id="1470433"/>
    <lineage>
        <taxon>Bacteria</taxon>
        <taxon>Pseudomonadati</taxon>
        <taxon>Pseudomonadota</taxon>
        <taxon>Gammaproteobacteria</taxon>
        <taxon>Cellvibrionales</taxon>
        <taxon>Cellvibrionaceae</taxon>
        <taxon>Pseudomaricurvus</taxon>
    </lineage>
</organism>
<dbReference type="PRINTS" id="PR00371">
    <property type="entry name" value="FPNCR"/>
</dbReference>
<dbReference type="InterPro" id="IPR017927">
    <property type="entry name" value="FAD-bd_FR_type"/>
</dbReference>
<dbReference type="InterPro" id="IPR036010">
    <property type="entry name" value="2Fe-2S_ferredoxin-like_sf"/>
</dbReference>
<feature type="domain" description="2Fe-2S ferredoxin-type" evidence="5">
    <location>
        <begin position="3"/>
        <end position="92"/>
    </location>
</feature>
<dbReference type="GO" id="GO:0016491">
    <property type="term" value="F:oxidoreductase activity"/>
    <property type="evidence" value="ECO:0007669"/>
    <property type="project" value="InterPro"/>
</dbReference>
<dbReference type="RefSeq" id="WP_167182100.1">
    <property type="nucleotide sequence ID" value="NZ_JAAONZ010000002.1"/>
</dbReference>
<evidence type="ECO:0000313" key="8">
    <source>
        <dbReference type="Proteomes" id="UP000787472"/>
    </source>
</evidence>
<evidence type="ECO:0000313" key="7">
    <source>
        <dbReference type="EMBL" id="NHO64751.1"/>
    </source>
</evidence>
<dbReference type="EMBL" id="JAAONZ010000002">
    <property type="protein sequence ID" value="NHO64751.1"/>
    <property type="molecule type" value="Genomic_DNA"/>
</dbReference>
<dbReference type="InterPro" id="IPR039261">
    <property type="entry name" value="FNR_nucleotide-bd"/>
</dbReference>
<dbReference type="InterPro" id="IPR008333">
    <property type="entry name" value="Cbr1-like_FAD-bd_dom"/>
</dbReference>
<evidence type="ECO:0000256" key="3">
    <source>
        <dbReference type="ARBA" id="ARBA00022827"/>
    </source>
</evidence>
<dbReference type="InterPro" id="IPR006058">
    <property type="entry name" value="2Fe2S_fd_BS"/>
</dbReference>
<feature type="domain" description="FAD-binding FR-type" evidence="6">
    <location>
        <begin position="103"/>
        <end position="203"/>
    </location>
</feature>
<dbReference type="Proteomes" id="UP000787472">
    <property type="component" value="Unassembled WGS sequence"/>
</dbReference>
<dbReference type="CDD" id="cd00207">
    <property type="entry name" value="fer2"/>
    <property type="match status" value="1"/>
</dbReference>
<reference evidence="7" key="1">
    <citation type="submission" date="2020-03" db="EMBL/GenBank/DDBJ databases">
        <authorList>
            <person name="Guo F."/>
        </authorList>
    </citation>
    <scope>NUCLEOTIDE SEQUENCE</scope>
    <source>
        <strain evidence="7">JCM 30134</strain>
    </source>
</reference>
<dbReference type="PROSITE" id="PS51085">
    <property type="entry name" value="2FE2S_FER_2"/>
    <property type="match status" value="1"/>
</dbReference>
<dbReference type="PRINTS" id="PR00410">
    <property type="entry name" value="PHEHYDRXLASE"/>
</dbReference>